<evidence type="ECO:0000256" key="2">
    <source>
        <dbReference type="SAM" id="SignalP"/>
    </source>
</evidence>
<dbReference type="AlphaFoldDB" id="A0AAN9Z6D4"/>
<proteinExistence type="predicted"/>
<dbReference type="PRINTS" id="PR01217">
    <property type="entry name" value="PRICHEXTENSN"/>
</dbReference>
<feature type="signal peptide" evidence="2">
    <location>
        <begin position="1"/>
        <end position="16"/>
    </location>
</feature>
<evidence type="ECO:0000313" key="3">
    <source>
        <dbReference type="EMBL" id="KAK7863340.1"/>
    </source>
</evidence>
<feature type="compositionally biased region" description="Pro residues" evidence="1">
    <location>
        <begin position="107"/>
        <end position="221"/>
    </location>
</feature>
<sequence length="309" mass="34339">MKLLLVVAIAWVGACAARRQAHHFEDSPENWERDSGPFENRGGERFGNKIHRGMFPPGDNSYETRWIVPPPNMKGPPYPLPLPLHTVPRPRYSAPQQEDQEWQDTPSLPPKEPPRPPSFPQRPRPPGPPSFPSPPRPPSFPQRPRPTGPPSFPSPPRPPSFPQRPRPTGPPSFPSPPKPPSFPQRPRPTGPPSFPSPPPTTAPLIRPPRPGCVPRPTPPPLQDEEEDAWDAQWQDEVAYGGHPSYDADDAPGAPDGEQPDDFEPRAPPFLYQQLFVPAGAFDENPQQRGDPLAGWGYHQIPQPPRGRLV</sequence>
<gene>
    <name evidence="3" type="ORF">R5R35_009695</name>
</gene>
<feature type="chain" id="PRO_5042849125" description="Accessory gland protein" evidence="2">
    <location>
        <begin position="17"/>
        <end position="309"/>
    </location>
</feature>
<dbReference type="PROSITE" id="PS51257">
    <property type="entry name" value="PROKAR_LIPOPROTEIN"/>
    <property type="match status" value="1"/>
</dbReference>
<keyword evidence="2" id="KW-0732">Signal</keyword>
<organism evidence="3 4">
    <name type="scientific">Gryllus longicercus</name>
    <dbReference type="NCBI Taxonomy" id="2509291"/>
    <lineage>
        <taxon>Eukaryota</taxon>
        <taxon>Metazoa</taxon>
        <taxon>Ecdysozoa</taxon>
        <taxon>Arthropoda</taxon>
        <taxon>Hexapoda</taxon>
        <taxon>Insecta</taxon>
        <taxon>Pterygota</taxon>
        <taxon>Neoptera</taxon>
        <taxon>Polyneoptera</taxon>
        <taxon>Orthoptera</taxon>
        <taxon>Ensifera</taxon>
        <taxon>Gryllidea</taxon>
        <taxon>Grylloidea</taxon>
        <taxon>Gryllidae</taxon>
        <taxon>Gryllinae</taxon>
        <taxon>Gryllus</taxon>
    </lineage>
</organism>
<accession>A0AAN9Z6D4</accession>
<evidence type="ECO:0008006" key="5">
    <source>
        <dbReference type="Google" id="ProtNLM"/>
    </source>
</evidence>
<feature type="region of interest" description="Disordered" evidence="1">
    <location>
        <begin position="77"/>
        <end position="309"/>
    </location>
</feature>
<evidence type="ECO:0000313" key="4">
    <source>
        <dbReference type="Proteomes" id="UP001378592"/>
    </source>
</evidence>
<dbReference type="Proteomes" id="UP001378592">
    <property type="component" value="Unassembled WGS sequence"/>
</dbReference>
<name>A0AAN9Z6D4_9ORTH</name>
<feature type="compositionally biased region" description="Basic and acidic residues" evidence="1">
    <location>
        <begin position="23"/>
        <end position="47"/>
    </location>
</feature>
<dbReference type="EMBL" id="JAZDUA010000233">
    <property type="protein sequence ID" value="KAK7863340.1"/>
    <property type="molecule type" value="Genomic_DNA"/>
</dbReference>
<protein>
    <recommendedName>
        <fullName evidence="5">Accessory gland protein</fullName>
    </recommendedName>
</protein>
<feature type="region of interest" description="Disordered" evidence="1">
    <location>
        <begin position="23"/>
        <end position="59"/>
    </location>
</feature>
<reference evidence="3 4" key="1">
    <citation type="submission" date="2024-03" db="EMBL/GenBank/DDBJ databases">
        <title>The genome assembly and annotation of the cricket Gryllus longicercus Weissman &amp; Gray.</title>
        <authorList>
            <person name="Szrajer S."/>
            <person name="Gray D."/>
            <person name="Ylla G."/>
        </authorList>
    </citation>
    <scope>NUCLEOTIDE SEQUENCE [LARGE SCALE GENOMIC DNA]</scope>
    <source>
        <strain evidence="3">DAG 2021-001</strain>
        <tissue evidence="3">Whole body minus gut</tissue>
    </source>
</reference>
<evidence type="ECO:0000256" key="1">
    <source>
        <dbReference type="SAM" id="MobiDB-lite"/>
    </source>
</evidence>
<comment type="caution">
    <text evidence="3">The sequence shown here is derived from an EMBL/GenBank/DDBJ whole genome shotgun (WGS) entry which is preliminary data.</text>
</comment>
<keyword evidence="4" id="KW-1185">Reference proteome</keyword>